<name>A0A6A5AJF5_APHAT</name>
<dbReference type="EMBL" id="VJMI01012013">
    <property type="protein sequence ID" value="KAF0751222.1"/>
    <property type="molecule type" value="Genomic_DNA"/>
</dbReference>
<protein>
    <submittedName>
        <fullName evidence="1">Uncharacterized protein</fullName>
    </submittedName>
</protein>
<organism evidence="1 2">
    <name type="scientific">Aphanomyces astaci</name>
    <name type="common">Crayfish plague agent</name>
    <dbReference type="NCBI Taxonomy" id="112090"/>
    <lineage>
        <taxon>Eukaryota</taxon>
        <taxon>Sar</taxon>
        <taxon>Stramenopiles</taxon>
        <taxon>Oomycota</taxon>
        <taxon>Saprolegniomycetes</taxon>
        <taxon>Saprolegniales</taxon>
        <taxon>Verrucalvaceae</taxon>
        <taxon>Aphanomyces</taxon>
    </lineage>
</organism>
<dbReference type="SUPFAM" id="SSF48371">
    <property type="entry name" value="ARM repeat"/>
    <property type="match status" value="1"/>
</dbReference>
<dbReference type="Gene3D" id="1.25.10.10">
    <property type="entry name" value="Leucine-rich Repeat Variant"/>
    <property type="match status" value="1"/>
</dbReference>
<evidence type="ECO:0000313" key="1">
    <source>
        <dbReference type="EMBL" id="KAF0751222.1"/>
    </source>
</evidence>
<dbReference type="VEuPathDB" id="FungiDB:H257_01664"/>
<dbReference type="Proteomes" id="UP000469452">
    <property type="component" value="Unassembled WGS sequence"/>
</dbReference>
<sequence>MYVSWAIMIVAGEFLHMTTNPRNSDVTPQNAEARSRCAESLYKLSKQIGSEAMIIDSGAIQVRQFSKSLQDDNIVFYRPNIADFSDTNDSRLQGYCAATLTNLTATSSLPVLMSFAAHDGIPVVLEAAWSPSFHVKVLCTTALCRLSCYPEFTKTLFASKAVIELSNMLSLPHPPLQKLCIQTLVNMICHGCEFHEKLFCGGGNVGHNKLGLVLAISQLAEEPANGACVLVQIYWDIGQPTAAIDPYIVFQQPS</sequence>
<dbReference type="InterPro" id="IPR011989">
    <property type="entry name" value="ARM-like"/>
</dbReference>
<dbReference type="AlphaFoldDB" id="A0A6A5AJF5"/>
<reference evidence="1 2" key="1">
    <citation type="submission" date="2019-06" db="EMBL/GenBank/DDBJ databases">
        <title>Genomics analysis of Aphanomyces spp. identifies a new class of oomycete effector associated with host adaptation.</title>
        <authorList>
            <person name="Gaulin E."/>
        </authorList>
    </citation>
    <scope>NUCLEOTIDE SEQUENCE [LARGE SCALE GENOMIC DNA]</scope>
    <source>
        <strain evidence="1 2">E</strain>
    </source>
</reference>
<comment type="caution">
    <text evidence="1">The sequence shown here is derived from an EMBL/GenBank/DDBJ whole genome shotgun (WGS) entry which is preliminary data.</text>
</comment>
<gene>
    <name evidence="1" type="ORF">AaE_006457</name>
</gene>
<accession>A0A6A5AJF5</accession>
<evidence type="ECO:0000313" key="2">
    <source>
        <dbReference type="Proteomes" id="UP000469452"/>
    </source>
</evidence>
<dbReference type="InterPro" id="IPR016024">
    <property type="entry name" value="ARM-type_fold"/>
</dbReference>
<proteinExistence type="predicted"/>